<protein>
    <submittedName>
        <fullName evidence="2">Uncharacterized protein</fullName>
    </submittedName>
</protein>
<evidence type="ECO:0000313" key="3">
    <source>
        <dbReference type="Proteomes" id="UP000799771"/>
    </source>
</evidence>
<feature type="region of interest" description="Disordered" evidence="1">
    <location>
        <begin position="79"/>
        <end position="119"/>
    </location>
</feature>
<dbReference type="RefSeq" id="XP_033521126.1">
    <property type="nucleotide sequence ID" value="XM_033673348.1"/>
</dbReference>
<keyword evidence="3" id="KW-1185">Reference proteome</keyword>
<accession>A0A6A6A6P2</accession>
<feature type="compositionally biased region" description="Basic residues" evidence="1">
    <location>
        <begin position="101"/>
        <end position="110"/>
    </location>
</feature>
<name>A0A6A6A6P2_9PLEO</name>
<gene>
    <name evidence="2" type="ORF">P153DRAFT_68803</name>
</gene>
<dbReference type="AlphaFoldDB" id="A0A6A6A6P2"/>
<dbReference type="Proteomes" id="UP000799771">
    <property type="component" value="Unassembled WGS sequence"/>
</dbReference>
<feature type="compositionally biased region" description="Low complexity" evidence="1">
    <location>
        <begin position="90"/>
        <end position="100"/>
    </location>
</feature>
<evidence type="ECO:0000256" key="1">
    <source>
        <dbReference type="SAM" id="MobiDB-lite"/>
    </source>
</evidence>
<sequence>MPDSSLPFKTSRGLLHLRSTPYTFRRQIILGPTRLARTKAPILASTCTLLHLFAISHSLEDVQYASYSALGRRLVPRAKHTAMEKESQTARKSTASSAARRTQHSHRGKQSIHISEGGGHNSPFYDAGSGGWGGVCVVHFASAVLREGGARGVYIHISLDTQ</sequence>
<dbReference type="GeneID" id="54413780"/>
<organism evidence="2 3">
    <name type="scientific">Dothidotthia symphoricarpi CBS 119687</name>
    <dbReference type="NCBI Taxonomy" id="1392245"/>
    <lineage>
        <taxon>Eukaryota</taxon>
        <taxon>Fungi</taxon>
        <taxon>Dikarya</taxon>
        <taxon>Ascomycota</taxon>
        <taxon>Pezizomycotina</taxon>
        <taxon>Dothideomycetes</taxon>
        <taxon>Pleosporomycetidae</taxon>
        <taxon>Pleosporales</taxon>
        <taxon>Dothidotthiaceae</taxon>
        <taxon>Dothidotthia</taxon>
    </lineage>
</organism>
<proteinExistence type="predicted"/>
<evidence type="ECO:0000313" key="2">
    <source>
        <dbReference type="EMBL" id="KAF2126734.1"/>
    </source>
</evidence>
<dbReference type="EMBL" id="ML977512">
    <property type="protein sequence ID" value="KAF2126734.1"/>
    <property type="molecule type" value="Genomic_DNA"/>
</dbReference>
<reference evidence="2" key="1">
    <citation type="journal article" date="2020" name="Stud. Mycol.">
        <title>101 Dothideomycetes genomes: a test case for predicting lifestyles and emergence of pathogens.</title>
        <authorList>
            <person name="Haridas S."/>
            <person name="Albert R."/>
            <person name="Binder M."/>
            <person name="Bloem J."/>
            <person name="Labutti K."/>
            <person name="Salamov A."/>
            <person name="Andreopoulos B."/>
            <person name="Baker S."/>
            <person name="Barry K."/>
            <person name="Bills G."/>
            <person name="Bluhm B."/>
            <person name="Cannon C."/>
            <person name="Castanera R."/>
            <person name="Culley D."/>
            <person name="Daum C."/>
            <person name="Ezra D."/>
            <person name="Gonzalez J."/>
            <person name="Henrissat B."/>
            <person name="Kuo A."/>
            <person name="Liang C."/>
            <person name="Lipzen A."/>
            <person name="Lutzoni F."/>
            <person name="Magnuson J."/>
            <person name="Mondo S."/>
            <person name="Nolan M."/>
            <person name="Ohm R."/>
            <person name="Pangilinan J."/>
            <person name="Park H.-J."/>
            <person name="Ramirez L."/>
            <person name="Alfaro M."/>
            <person name="Sun H."/>
            <person name="Tritt A."/>
            <person name="Yoshinaga Y."/>
            <person name="Zwiers L.-H."/>
            <person name="Turgeon B."/>
            <person name="Goodwin S."/>
            <person name="Spatafora J."/>
            <person name="Crous P."/>
            <person name="Grigoriev I."/>
        </authorList>
    </citation>
    <scope>NUCLEOTIDE SEQUENCE</scope>
    <source>
        <strain evidence="2">CBS 119687</strain>
    </source>
</reference>